<feature type="compositionally biased region" description="Low complexity" evidence="3">
    <location>
        <begin position="804"/>
        <end position="839"/>
    </location>
</feature>
<feature type="compositionally biased region" description="Acidic residues" evidence="3">
    <location>
        <begin position="240"/>
        <end position="254"/>
    </location>
</feature>
<dbReference type="PROSITE" id="PS50102">
    <property type="entry name" value="RRM"/>
    <property type="match status" value="1"/>
</dbReference>
<feature type="region of interest" description="Disordered" evidence="3">
    <location>
        <begin position="237"/>
        <end position="286"/>
    </location>
</feature>
<evidence type="ECO:0000256" key="3">
    <source>
        <dbReference type="SAM" id="MobiDB-lite"/>
    </source>
</evidence>
<feature type="region of interest" description="Disordered" evidence="3">
    <location>
        <begin position="714"/>
        <end position="839"/>
    </location>
</feature>
<dbReference type="InterPro" id="IPR000504">
    <property type="entry name" value="RRM_dom"/>
</dbReference>
<feature type="region of interest" description="Disordered" evidence="3">
    <location>
        <begin position="964"/>
        <end position="983"/>
    </location>
</feature>
<feature type="region of interest" description="Disordered" evidence="3">
    <location>
        <begin position="633"/>
        <end position="668"/>
    </location>
</feature>
<feature type="domain" description="RRM" evidence="4">
    <location>
        <begin position="1313"/>
        <end position="1385"/>
    </location>
</feature>
<feature type="compositionally biased region" description="Basic residues" evidence="3">
    <location>
        <begin position="306"/>
        <end position="321"/>
    </location>
</feature>
<accession>A0AAE1B443</accession>
<proteinExistence type="predicted"/>
<sequence length="1385" mass="152442">MSKKRPTESSWDSDEELLSDTAGISAFPKTSELDLLAEDGELDEEELLGLDDCGAAFSNDPMQPVVNRQRSKTAVSAHQDHGPLADQAFVFEVADTGDLEEELTGHELGNEMLGTYSNEGMGSYSHETYDQNGSNNISHEISTETDQRIYSSNMLSTTEDCKDSHGNGGKFIGVDGQSNQVFSSEQSGLYSVVDPEEHNEDSTNVELGYDHPEQHSDQVHLEYEEGLQPQISTGQIVSDQGEEQAYESDSDSDEDSRHNRGKFKSERTGVISLSATNEREAIPDTLEINEHQAAQIKEFMSDKSQRGRGRGGRNNRGRQSAHNRLGNRSGPGPQPGQGVMFGERMRMINPRFQSPPGPRGPSMPPRGLISPRALFGGMRQQMPPRGPVFGGLFNPMFADARGPQQSGGRFPGRPVGPQRSIPMLGPGALLEPMKQLLQRMRGPQPGTLRMNGPRFLQRPEGLMGIRMPDPGSLRGGHEPRLFAGSSQNRMLRAPQQLLSPNQGGPMLLGPSGIQRSSILPGQLRQPQPNRGRLPPHQRLGQAGAANRVQMPGPRGNMQGLSAPRGQQGRSTMNKRIFVNPLFQGDQDGPTGLTRTVKMGVPVQQKKAKALLEKAKQIQIKQSISPAVAVKRKSTGGDEIAAKSSKKECDEQSIRTVENQEPMDEDSKKISSLLEEQKRKREMIQKRKELARQKLAEEKRKELETKIKTEGNKIESIVGGSSSQDERTVEKSGDAVPIKVVSRSMASRLGPPPSSAQKVQLQNRSPHPQQVRGPPQQPIRRPLSQPIGGPQFQQQIRGAHSQQVRSLQPQQIRSLQPQQLRGLQSQQMRGVQPQQVRGPQSQQMINSQAQLINNQAQQFKSISQNASNFQSQQTQGIQQRLGGQQHQHLIGSSSQQIRGPSLQQLRGPPPQVVAGSQQQFRGVRPQQRLAQQNQIIGPSQQFRAQPPQQFGGPRVQHQPRDVPLHQTIRGQGPHQLRGPPPQITRPTASLQYNPVQPQVSQIRGPPPPSAHIQSQLPPSNIEFQAPPPIAPANSSFITPPNISQHQQQHVGYTTVTPAASIVQGGKAIQPQLVQTQQHHFAIPPPQPPHSSSLYTPAILSGNSELNQSFNYSNPGNPTQPPSTYQQNYQPSQPEYQQPGAQLYTNPYPNSSDTLAHQSGAPTYQFSQTESQAYSGSLYENEQPATVYQNTSQSQQLYQSQEGLLSTSFPQDTNYPPSTDYYTSPQSIQTIQTLTNQTASSMVQNQHHSPKGQKIQTIGQRIQPVTGTQMRSIIHNVASPPQSSTPARSVQQRTPTLHISRAVMEGNVPILPGSQKVIILNVPQMATRETLIRLCRHFGHVEGVNLMRDQNKAVVQFQKGEQAAKCVSKCDQKCLHKTRLTVKLLPS</sequence>
<feature type="region of interest" description="Disordered" evidence="3">
    <location>
        <begin position="1"/>
        <end position="25"/>
    </location>
</feature>
<feature type="compositionally biased region" description="Polar residues" evidence="3">
    <location>
        <begin position="513"/>
        <end position="528"/>
    </location>
</feature>
<evidence type="ECO:0000256" key="1">
    <source>
        <dbReference type="PROSITE-ProRule" id="PRU00176"/>
    </source>
</evidence>
<dbReference type="GO" id="GO:0003723">
    <property type="term" value="F:RNA binding"/>
    <property type="evidence" value="ECO:0007669"/>
    <property type="project" value="UniProtKB-UniRule"/>
</dbReference>
<dbReference type="Gene3D" id="3.30.70.330">
    <property type="match status" value="1"/>
</dbReference>
<dbReference type="SUPFAM" id="SSF54928">
    <property type="entry name" value="RNA-binding domain, RBD"/>
    <property type="match status" value="1"/>
</dbReference>
<feature type="region of interest" description="Disordered" evidence="3">
    <location>
        <begin position="299"/>
        <end position="340"/>
    </location>
</feature>
<feature type="coiled-coil region" evidence="2">
    <location>
        <begin position="672"/>
        <end position="712"/>
    </location>
</feature>
<evidence type="ECO:0000259" key="4">
    <source>
        <dbReference type="PROSITE" id="PS50102"/>
    </source>
</evidence>
<feature type="compositionally biased region" description="Low complexity" evidence="3">
    <location>
        <begin position="784"/>
        <end position="795"/>
    </location>
</feature>
<feature type="region of interest" description="Disordered" evidence="3">
    <location>
        <begin position="1110"/>
        <end position="1157"/>
    </location>
</feature>
<evidence type="ECO:0000313" key="6">
    <source>
        <dbReference type="Proteomes" id="UP001283361"/>
    </source>
</evidence>
<dbReference type="SMART" id="SM00360">
    <property type="entry name" value="RRM"/>
    <property type="match status" value="1"/>
</dbReference>
<organism evidence="5 6">
    <name type="scientific">Elysia crispata</name>
    <name type="common">lettuce slug</name>
    <dbReference type="NCBI Taxonomy" id="231223"/>
    <lineage>
        <taxon>Eukaryota</taxon>
        <taxon>Metazoa</taxon>
        <taxon>Spiralia</taxon>
        <taxon>Lophotrochozoa</taxon>
        <taxon>Mollusca</taxon>
        <taxon>Gastropoda</taxon>
        <taxon>Heterobranchia</taxon>
        <taxon>Euthyneura</taxon>
        <taxon>Panpulmonata</taxon>
        <taxon>Sacoglossa</taxon>
        <taxon>Placobranchoidea</taxon>
        <taxon>Plakobranchidae</taxon>
        <taxon>Elysia</taxon>
    </lineage>
</organism>
<dbReference type="EMBL" id="JAWDGP010000586">
    <property type="protein sequence ID" value="KAK3799298.1"/>
    <property type="molecule type" value="Genomic_DNA"/>
</dbReference>
<feature type="region of interest" description="Disordered" evidence="3">
    <location>
        <begin position="863"/>
        <end position="928"/>
    </location>
</feature>
<dbReference type="InterPro" id="IPR012677">
    <property type="entry name" value="Nucleotide-bd_a/b_plait_sf"/>
</dbReference>
<feature type="compositionally biased region" description="Basic and acidic residues" evidence="3">
    <location>
        <begin position="255"/>
        <end position="267"/>
    </location>
</feature>
<keyword evidence="6" id="KW-1185">Reference proteome</keyword>
<feature type="region of interest" description="Disordered" evidence="3">
    <location>
        <begin position="506"/>
        <end position="569"/>
    </location>
</feature>
<feature type="compositionally biased region" description="Basic and acidic residues" evidence="3">
    <location>
        <begin position="723"/>
        <end position="732"/>
    </location>
</feature>
<protein>
    <recommendedName>
        <fullName evidence="4">RRM domain-containing protein</fullName>
    </recommendedName>
</protein>
<feature type="compositionally biased region" description="Polar residues" evidence="3">
    <location>
        <begin position="754"/>
        <end position="767"/>
    </location>
</feature>
<comment type="caution">
    <text evidence="5">The sequence shown here is derived from an EMBL/GenBank/DDBJ whole genome shotgun (WGS) entry which is preliminary data.</text>
</comment>
<name>A0AAE1B443_9GAST</name>
<dbReference type="InterPro" id="IPR035979">
    <property type="entry name" value="RBD_domain_sf"/>
</dbReference>
<evidence type="ECO:0000256" key="2">
    <source>
        <dbReference type="SAM" id="Coils"/>
    </source>
</evidence>
<gene>
    <name evidence="5" type="ORF">RRG08_048805</name>
</gene>
<feature type="compositionally biased region" description="Low complexity" evidence="3">
    <location>
        <begin position="869"/>
        <end position="895"/>
    </location>
</feature>
<keyword evidence="1" id="KW-0694">RNA-binding</keyword>
<feature type="region of interest" description="Disordered" evidence="3">
    <location>
        <begin position="1075"/>
        <end position="1096"/>
    </location>
</feature>
<dbReference type="Proteomes" id="UP001283361">
    <property type="component" value="Unassembled WGS sequence"/>
</dbReference>
<evidence type="ECO:0000313" key="5">
    <source>
        <dbReference type="EMBL" id="KAK3799298.1"/>
    </source>
</evidence>
<dbReference type="CDD" id="cd00590">
    <property type="entry name" value="RRM_SF"/>
    <property type="match status" value="1"/>
</dbReference>
<dbReference type="Pfam" id="PF00076">
    <property type="entry name" value="RRM_1"/>
    <property type="match status" value="1"/>
</dbReference>
<reference evidence="5" key="1">
    <citation type="journal article" date="2023" name="G3 (Bethesda)">
        <title>A reference genome for the long-term kleptoplast-retaining sea slug Elysia crispata morphotype clarki.</title>
        <authorList>
            <person name="Eastman K.E."/>
            <person name="Pendleton A.L."/>
            <person name="Shaikh M.A."/>
            <person name="Suttiyut T."/>
            <person name="Ogas R."/>
            <person name="Tomko P."/>
            <person name="Gavelis G."/>
            <person name="Widhalm J.R."/>
            <person name="Wisecaver J.H."/>
        </authorList>
    </citation>
    <scope>NUCLEOTIDE SEQUENCE</scope>
    <source>
        <strain evidence="5">ECLA1</strain>
    </source>
</reference>
<keyword evidence="2" id="KW-0175">Coiled coil</keyword>